<organism evidence="2 3">
    <name type="scientific">Cronartium quercuum f. sp. fusiforme G11</name>
    <dbReference type="NCBI Taxonomy" id="708437"/>
    <lineage>
        <taxon>Eukaryota</taxon>
        <taxon>Fungi</taxon>
        <taxon>Dikarya</taxon>
        <taxon>Basidiomycota</taxon>
        <taxon>Pucciniomycotina</taxon>
        <taxon>Pucciniomycetes</taxon>
        <taxon>Pucciniales</taxon>
        <taxon>Coleosporiaceae</taxon>
        <taxon>Cronartium</taxon>
    </lineage>
</organism>
<dbReference type="OrthoDB" id="5392716at2759"/>
<evidence type="ECO:0000313" key="3">
    <source>
        <dbReference type="Proteomes" id="UP000886653"/>
    </source>
</evidence>
<reference evidence="2" key="1">
    <citation type="submission" date="2013-11" db="EMBL/GenBank/DDBJ databases">
        <title>Genome sequence of the fusiform rust pathogen reveals effectors for host alternation and coevolution with pine.</title>
        <authorList>
            <consortium name="DOE Joint Genome Institute"/>
            <person name="Smith K."/>
            <person name="Pendleton A."/>
            <person name="Kubisiak T."/>
            <person name="Anderson C."/>
            <person name="Salamov A."/>
            <person name="Aerts A."/>
            <person name="Riley R."/>
            <person name="Clum A."/>
            <person name="Lindquist E."/>
            <person name="Ence D."/>
            <person name="Campbell M."/>
            <person name="Kronenberg Z."/>
            <person name="Feau N."/>
            <person name="Dhillon B."/>
            <person name="Hamelin R."/>
            <person name="Burleigh J."/>
            <person name="Smith J."/>
            <person name="Yandell M."/>
            <person name="Nelson C."/>
            <person name="Grigoriev I."/>
            <person name="Davis J."/>
        </authorList>
    </citation>
    <scope>NUCLEOTIDE SEQUENCE</scope>
    <source>
        <strain evidence="2">G11</strain>
    </source>
</reference>
<keyword evidence="3" id="KW-1185">Reference proteome</keyword>
<dbReference type="AlphaFoldDB" id="A0A9P6TG21"/>
<dbReference type="PANTHER" id="PTHR46177">
    <property type="entry name" value="INTEGRASE CATALYTIC DOMAIN-CONTAINING PROTEIN"/>
    <property type="match status" value="1"/>
</dbReference>
<dbReference type="Proteomes" id="UP000886653">
    <property type="component" value="Unassembled WGS sequence"/>
</dbReference>
<feature type="domain" description="Integrase core" evidence="1">
    <location>
        <begin position="122"/>
        <end position="306"/>
    </location>
</feature>
<sequence length="435" mass="50519">MGEIKRCHTLGLQKKEVVPHIRRICDVPEFTENRLKTLCKEMGLNWRKDDIDLGLGTSEEVLHKMEFEIKGSRSTAGIRSMQKGFAVDHHLKVSRSTVASMMRKLYPEGLEKRQRRKLHHRLYDVPGPNFVWAMDVHDKLKPFGICIYGTIDAWSRKVLKLHVATNNHDLRRIGVQFLRTVEQMGVCPQKVITDNSTTKTDDDIVTFQITFLHLIGELDWAEAEKRYQFNTTFQHHHHHHQTIEQVWGQLMFEKILMIRDSILCAIFKEIYDPSNPLHKAVFLHLFIHLIQRILDSSILEYNFNQIPKSKCPTVLTGVAPEVCYDAPKNYKGTEGGIEVPKEVVKNMIAQYYPDEDRLFQITPPIFANKISNIIVQLGIIESEICLNNVWSIFKQVIERFESIDVQGLNEFPVVGILKSDGEFEEYDRLKNRFVL</sequence>
<dbReference type="EMBL" id="MU167218">
    <property type="protein sequence ID" value="KAG0150549.1"/>
    <property type="molecule type" value="Genomic_DNA"/>
</dbReference>
<comment type="caution">
    <text evidence="2">The sequence shown here is derived from an EMBL/GenBank/DDBJ whole genome shotgun (WGS) entry which is preliminary data.</text>
</comment>
<protein>
    <recommendedName>
        <fullName evidence="1">Integrase core domain-containing protein</fullName>
    </recommendedName>
</protein>
<dbReference type="PANTHER" id="PTHR46177:SF1">
    <property type="entry name" value="INTEGRASE CATALYTIC DOMAIN-CONTAINING PROTEIN"/>
    <property type="match status" value="1"/>
</dbReference>
<evidence type="ECO:0000313" key="2">
    <source>
        <dbReference type="EMBL" id="KAG0150549.1"/>
    </source>
</evidence>
<name>A0A9P6TG21_9BASI</name>
<dbReference type="InterPro" id="IPR058913">
    <property type="entry name" value="Integrase_dom_put"/>
</dbReference>
<evidence type="ECO:0000259" key="1">
    <source>
        <dbReference type="Pfam" id="PF24764"/>
    </source>
</evidence>
<accession>A0A9P6TG21</accession>
<dbReference type="Pfam" id="PF24764">
    <property type="entry name" value="rva_4"/>
    <property type="match status" value="1"/>
</dbReference>
<proteinExistence type="predicted"/>
<gene>
    <name evidence="2" type="ORF">CROQUDRAFT_38047</name>
</gene>